<reference evidence="2 3" key="1">
    <citation type="journal article" date="2015" name="Stand. Genomic Sci.">
        <title>Genomic Encyclopedia of Bacterial and Archaeal Type Strains, Phase III: the genomes of soil and plant-associated and newly described type strains.</title>
        <authorList>
            <person name="Whitman W.B."/>
            <person name="Woyke T."/>
            <person name="Klenk H.P."/>
            <person name="Zhou Y."/>
            <person name="Lilburn T.G."/>
            <person name="Beck B.J."/>
            <person name="De Vos P."/>
            <person name="Vandamme P."/>
            <person name="Eisen J.A."/>
            <person name="Garrity G."/>
            <person name="Hugenholtz P."/>
            <person name="Kyrpides N.C."/>
        </authorList>
    </citation>
    <scope>NUCLEOTIDE SEQUENCE [LARGE SCALE GENOMIC DNA]</scope>
    <source>
        <strain evidence="2 3">VKM Ac-2541</strain>
    </source>
</reference>
<evidence type="ECO:0000313" key="3">
    <source>
        <dbReference type="Proteomes" id="UP000295573"/>
    </source>
</evidence>
<evidence type="ECO:0000259" key="1">
    <source>
        <dbReference type="Pfam" id="PF24698"/>
    </source>
</evidence>
<dbReference type="RefSeq" id="WP_132154933.1">
    <property type="nucleotide sequence ID" value="NZ_SLWR01000012.1"/>
</dbReference>
<gene>
    <name evidence="2" type="ORF">EV646_112187</name>
</gene>
<dbReference type="OrthoDB" id="2866199at2"/>
<accession>A0A4V2S3C8</accession>
<dbReference type="Pfam" id="PF24698">
    <property type="entry name" value="DUF7662"/>
    <property type="match status" value="1"/>
</dbReference>
<protein>
    <recommendedName>
        <fullName evidence="1">DUF7662 domain-containing protein</fullName>
    </recommendedName>
</protein>
<comment type="caution">
    <text evidence="2">The sequence shown here is derived from an EMBL/GenBank/DDBJ whole genome shotgun (WGS) entry which is preliminary data.</text>
</comment>
<dbReference type="AlphaFoldDB" id="A0A4V2S3C8"/>
<keyword evidence="3" id="KW-1185">Reference proteome</keyword>
<sequence length="303" mass="33373">MPANWQHLTQFLNGRSEVVHMDWQEFDEIVGGVPASAIDHYPQWWHGDRPQTRAWRAAGYEAEQIRPGRSVVFRRAADASRARTGVSRSVDRLDHSVETDAVLGGLDRSRVLLIVPCSARKRPGGTAAARLLPWPRELVAAQRPVLADAGLDDSRLMPAWQRYDGEFYRAAGAGLRQVAEAGRLIILSGGYGLIDGAELIGTYDRVLSLADWPPGLLEDLLQQRARASNSDVVAFAAATTAYATLLRRIRWDLPAGRRVFLVSVSGLRGAANVSRRLGEACNSFLLGEHPRWPEGIRVEPLTA</sequence>
<evidence type="ECO:0000313" key="2">
    <source>
        <dbReference type="EMBL" id="TCO43610.1"/>
    </source>
</evidence>
<name>A0A4V2S3C8_9ACTN</name>
<proteinExistence type="predicted"/>
<feature type="domain" description="DUF7662" evidence="1">
    <location>
        <begin position="5"/>
        <end position="76"/>
    </location>
</feature>
<dbReference type="Proteomes" id="UP000295573">
    <property type="component" value="Unassembled WGS sequence"/>
</dbReference>
<dbReference type="InterPro" id="IPR056079">
    <property type="entry name" value="DUF7662"/>
</dbReference>
<organism evidence="2 3">
    <name type="scientific">Kribbella antiqua</name>
    <dbReference type="NCBI Taxonomy" id="2512217"/>
    <lineage>
        <taxon>Bacteria</taxon>
        <taxon>Bacillati</taxon>
        <taxon>Actinomycetota</taxon>
        <taxon>Actinomycetes</taxon>
        <taxon>Propionibacteriales</taxon>
        <taxon>Kribbellaceae</taxon>
        <taxon>Kribbella</taxon>
    </lineage>
</organism>
<dbReference type="EMBL" id="SLWR01000012">
    <property type="protein sequence ID" value="TCO43610.1"/>
    <property type="molecule type" value="Genomic_DNA"/>
</dbReference>